<dbReference type="Gene3D" id="1.50.10.20">
    <property type="match status" value="1"/>
</dbReference>
<dbReference type="VEuPathDB" id="FungiDB:BTJ68_05820"/>
<feature type="domain" description="Prenyltransferase alpha-alpha toroid" evidence="11">
    <location>
        <begin position="123"/>
        <end position="486"/>
    </location>
</feature>
<evidence type="ECO:0000256" key="8">
    <source>
        <dbReference type="ARBA" id="ARBA00022833"/>
    </source>
</evidence>
<evidence type="ECO:0000256" key="10">
    <source>
        <dbReference type="SAM" id="MobiDB-lite"/>
    </source>
</evidence>
<reference evidence="12 13" key="1">
    <citation type="journal article" date="2018" name="BMC Genomics">
        <title>Genomic evidence for intraspecific hybridization in a clonal and extremely halotolerant yeast.</title>
        <authorList>
            <person name="Gostincar C."/>
            <person name="Stajich J.E."/>
            <person name="Zupancic J."/>
            <person name="Zalar P."/>
            <person name="Gunde-Cimerman N."/>
        </authorList>
    </citation>
    <scope>NUCLEOTIDE SEQUENCE [LARGE SCALE GENOMIC DNA]</scope>
    <source>
        <strain evidence="12 13">EXF-6654</strain>
    </source>
</reference>
<feature type="compositionally biased region" description="Polar residues" evidence="10">
    <location>
        <begin position="584"/>
        <end position="594"/>
    </location>
</feature>
<evidence type="ECO:0000313" key="12">
    <source>
        <dbReference type="EMBL" id="RMX99997.1"/>
    </source>
</evidence>
<dbReference type="PANTHER" id="PTHR11774">
    <property type="entry name" value="GERANYLGERANYL TRANSFERASE TYPE BETA SUBUNIT"/>
    <property type="match status" value="1"/>
</dbReference>
<organism evidence="12 13">
    <name type="scientific">Hortaea werneckii</name>
    <name type="common">Black yeast</name>
    <name type="synonym">Cladosporium werneckii</name>
    <dbReference type="NCBI Taxonomy" id="91943"/>
    <lineage>
        <taxon>Eukaryota</taxon>
        <taxon>Fungi</taxon>
        <taxon>Dikarya</taxon>
        <taxon>Ascomycota</taxon>
        <taxon>Pezizomycotina</taxon>
        <taxon>Dothideomycetes</taxon>
        <taxon>Dothideomycetidae</taxon>
        <taxon>Mycosphaerellales</taxon>
        <taxon>Teratosphaeriaceae</taxon>
        <taxon>Hortaea</taxon>
    </lineage>
</organism>
<keyword evidence="7" id="KW-0677">Repeat</keyword>
<keyword evidence="5 9" id="KW-0808">Transferase</keyword>
<proteinExistence type="inferred from homology"/>
<keyword evidence="8 9" id="KW-0862">Zinc</keyword>
<accession>A0A3M6YAC0</accession>
<comment type="caution">
    <text evidence="12">The sequence shown here is derived from an EMBL/GenBank/DDBJ whole genome shotgun (WGS) entry which is preliminary data.</text>
</comment>
<feature type="region of interest" description="Disordered" evidence="10">
    <location>
        <begin position="547"/>
        <end position="601"/>
    </location>
</feature>
<evidence type="ECO:0000256" key="7">
    <source>
        <dbReference type="ARBA" id="ARBA00022737"/>
    </source>
</evidence>
<dbReference type="AlphaFoldDB" id="A0A3M6YAC0"/>
<evidence type="ECO:0000256" key="4">
    <source>
        <dbReference type="ARBA" id="ARBA00022602"/>
    </source>
</evidence>
<feature type="compositionally biased region" description="Acidic residues" evidence="10">
    <location>
        <begin position="30"/>
        <end position="39"/>
    </location>
</feature>
<comment type="similarity">
    <text evidence="1 9">Belongs to the protein prenyltransferase subunit beta family.</text>
</comment>
<keyword evidence="6 9" id="KW-0479">Metal-binding</keyword>
<evidence type="ECO:0000259" key="11">
    <source>
        <dbReference type="Pfam" id="PF00432"/>
    </source>
</evidence>
<dbReference type="CDD" id="cd02893">
    <property type="entry name" value="FTase"/>
    <property type="match status" value="1"/>
</dbReference>
<comment type="cofactor">
    <cofactor evidence="9">
        <name>Zn(2+)</name>
        <dbReference type="ChEBI" id="CHEBI:29105"/>
    </cofactor>
    <text evidence="9">Binds 1 zinc ion per subunit.</text>
</comment>
<dbReference type="InterPro" id="IPR008930">
    <property type="entry name" value="Terpenoid_cyclase/PrenylTrfase"/>
</dbReference>
<dbReference type="PANTHER" id="PTHR11774:SF6">
    <property type="entry name" value="PROTEIN FARNESYLTRANSFERASE SUBUNIT BETA"/>
    <property type="match status" value="1"/>
</dbReference>
<comment type="subunit">
    <text evidence="9">Heterodimer of an alpha and a beta subunit.</text>
</comment>
<dbReference type="GO" id="GO:0004660">
    <property type="term" value="F:protein farnesyltransferase activity"/>
    <property type="evidence" value="ECO:0007669"/>
    <property type="project" value="UniProtKB-UniRule"/>
</dbReference>
<dbReference type="GO" id="GO:0008270">
    <property type="term" value="F:zinc ion binding"/>
    <property type="evidence" value="ECO:0007669"/>
    <property type="project" value="UniProtKB-UniRule"/>
</dbReference>
<dbReference type="InterPro" id="IPR026872">
    <property type="entry name" value="FTB"/>
</dbReference>
<feature type="compositionally biased region" description="Pro residues" evidence="10">
    <location>
        <begin position="553"/>
        <end position="571"/>
    </location>
</feature>
<sequence length="601" mass="64705">MAEPRNQTIDPDEDTLDETLQSKARIEELSSTDEEDEEVPPVKTSQSNAVSGIPFPGKDQLPPMPKPVDLPDWLTPATYALFHPDDGTETTQSQQKTTAECLPHLTLKDTQNLPQNIDGLPHLRRKAHADFLRTSLGPLPAPFAAMDASRPWLFYWTMAGLTSLGEDVSAYKQRLMETVRPLQNPTGGFGGGHGQLSHCACTYATVLALACVDGLDAVDREAMWRWLGQVKQADGGFRMAVGAEEDIRGAYCAMTVITLLNLPLTLPSDSPARTAGLETFVDGLGGWVSRCQTYEGGIAGAPTNEAHGAYAFCALACLSILDAPHRSIPQYLDVPSLIHWLASMQTVPEGGFAGRTNKLVDACYSHWVGGCWALLQAAAAGGAGTPEEDKAMSTSTNITTETIEALWNRHALIRYLLTCCQQPGKRGGMRDKPSTRPDGYHTCYSLAGLSAAQNHYHYDATRDSSSSSSSNKSSGRLMAAFNWEASPPTAEEMQRAKYEEQDRVAFVHPVFVVPMGVVERTRVKFEEGLKSSPSSSPSTNGTILKSTKAAAASPPPPPLLSSPSPPCPPPVLSTTGIKNCKLKTPSSSNRSETFCATAIAR</sequence>
<evidence type="ECO:0000256" key="6">
    <source>
        <dbReference type="ARBA" id="ARBA00022723"/>
    </source>
</evidence>
<evidence type="ECO:0000256" key="3">
    <source>
        <dbReference type="ARBA" id="ARBA00015798"/>
    </source>
</evidence>
<dbReference type="FunFam" id="1.50.10.20:FF:000014">
    <property type="entry name" value="Protein farnesyltransferase subunit beta"/>
    <property type="match status" value="1"/>
</dbReference>
<dbReference type="Pfam" id="PF00432">
    <property type="entry name" value="Prenyltrans"/>
    <property type="match status" value="1"/>
</dbReference>
<keyword evidence="4 9" id="KW-0637">Prenyltransferase</keyword>
<dbReference type="GO" id="GO:0005965">
    <property type="term" value="C:protein farnesyltransferase complex"/>
    <property type="evidence" value="ECO:0007669"/>
    <property type="project" value="UniProtKB-UniRule"/>
</dbReference>
<evidence type="ECO:0000313" key="13">
    <source>
        <dbReference type="Proteomes" id="UP000282582"/>
    </source>
</evidence>
<dbReference type="SUPFAM" id="SSF48239">
    <property type="entry name" value="Terpenoid cyclases/Protein prenyltransferases"/>
    <property type="match status" value="1"/>
</dbReference>
<name>A0A3M6YAC0_HORWE</name>
<dbReference type="Proteomes" id="UP000282582">
    <property type="component" value="Unassembled WGS sequence"/>
</dbReference>
<dbReference type="EMBL" id="QWIK01000871">
    <property type="protein sequence ID" value="RMX99997.1"/>
    <property type="molecule type" value="Genomic_DNA"/>
</dbReference>
<dbReference type="EC" id="2.5.1.58" evidence="2 9"/>
<dbReference type="InterPro" id="IPR045089">
    <property type="entry name" value="PGGT1B-like"/>
</dbReference>
<protein>
    <recommendedName>
        <fullName evidence="3 9">Protein farnesyltransferase subunit beta</fullName>
        <shortName evidence="9">FTase-beta</shortName>
        <ecNumber evidence="2 9">2.5.1.58</ecNumber>
    </recommendedName>
</protein>
<gene>
    <name evidence="12" type="ORF">D0868_09245</name>
</gene>
<feature type="region of interest" description="Disordered" evidence="10">
    <location>
        <begin position="1"/>
        <end position="64"/>
    </location>
</feature>
<evidence type="ECO:0000256" key="1">
    <source>
        <dbReference type="ARBA" id="ARBA00010497"/>
    </source>
</evidence>
<comment type="function">
    <text evidence="9">Catalyzes the transfer of a farnesyl moiety from farnesyl diphosphate to a cysteine at the fourth position from the C-terminus of several proteins. The beta subunit is responsible for peptide-binding.</text>
</comment>
<dbReference type="GO" id="GO:0097354">
    <property type="term" value="P:prenylation"/>
    <property type="evidence" value="ECO:0007669"/>
    <property type="project" value="UniProtKB-UniRule"/>
</dbReference>
<evidence type="ECO:0000256" key="5">
    <source>
        <dbReference type="ARBA" id="ARBA00022679"/>
    </source>
</evidence>
<evidence type="ECO:0000256" key="9">
    <source>
        <dbReference type="RuleBase" id="RU365056"/>
    </source>
</evidence>
<evidence type="ECO:0000256" key="2">
    <source>
        <dbReference type="ARBA" id="ARBA00012702"/>
    </source>
</evidence>
<dbReference type="InterPro" id="IPR001330">
    <property type="entry name" value="Prenyltrans"/>
</dbReference>
<comment type="catalytic activity">
    <reaction evidence="9">
        <text>L-cysteinyl-[protein] + (2E,6E)-farnesyl diphosphate = S-(2E,6E)-farnesyl-L-cysteinyl-[protein] + diphosphate</text>
        <dbReference type="Rhea" id="RHEA:13345"/>
        <dbReference type="Rhea" id="RHEA-COMP:10131"/>
        <dbReference type="Rhea" id="RHEA-COMP:11535"/>
        <dbReference type="ChEBI" id="CHEBI:29950"/>
        <dbReference type="ChEBI" id="CHEBI:33019"/>
        <dbReference type="ChEBI" id="CHEBI:86019"/>
        <dbReference type="ChEBI" id="CHEBI:175763"/>
    </reaction>
</comment>